<name>C7LX46_DESBD</name>
<dbReference type="Proteomes" id="UP000002216">
    <property type="component" value="Chromosome"/>
</dbReference>
<evidence type="ECO:0000256" key="3">
    <source>
        <dbReference type="ARBA" id="ARBA00022692"/>
    </source>
</evidence>
<evidence type="ECO:0000256" key="4">
    <source>
        <dbReference type="ARBA" id="ARBA00022989"/>
    </source>
</evidence>
<dbReference type="NCBIfam" id="TIGR00765">
    <property type="entry name" value="yihY_not_rbn"/>
    <property type="match status" value="1"/>
</dbReference>
<protein>
    <submittedName>
        <fullName evidence="7">Ribonuclease BN</fullName>
    </submittedName>
</protein>
<keyword evidence="2" id="KW-1003">Cell membrane</keyword>
<evidence type="ECO:0000256" key="1">
    <source>
        <dbReference type="ARBA" id="ARBA00004651"/>
    </source>
</evidence>
<proteinExistence type="predicted"/>
<feature type="transmembrane region" description="Helical" evidence="6">
    <location>
        <begin position="263"/>
        <end position="282"/>
    </location>
</feature>
<feature type="transmembrane region" description="Helical" evidence="6">
    <location>
        <begin position="203"/>
        <end position="225"/>
    </location>
</feature>
<dbReference type="GO" id="GO:0005886">
    <property type="term" value="C:plasma membrane"/>
    <property type="evidence" value="ECO:0007669"/>
    <property type="project" value="UniProtKB-SubCell"/>
</dbReference>
<evidence type="ECO:0000256" key="5">
    <source>
        <dbReference type="ARBA" id="ARBA00023136"/>
    </source>
</evidence>
<accession>C7LX46</accession>
<feature type="transmembrane region" description="Helical" evidence="6">
    <location>
        <begin position="59"/>
        <end position="78"/>
    </location>
</feature>
<keyword evidence="8" id="KW-1185">Reference proteome</keyword>
<gene>
    <name evidence="7" type="ordered locus">Dbac_0595</name>
</gene>
<keyword evidence="4 6" id="KW-1133">Transmembrane helix</keyword>
<evidence type="ECO:0000256" key="2">
    <source>
        <dbReference type="ARBA" id="ARBA00022475"/>
    </source>
</evidence>
<dbReference type="RefSeq" id="WP_015772819.1">
    <property type="nucleotide sequence ID" value="NC_013173.1"/>
</dbReference>
<feature type="transmembrane region" description="Helical" evidence="6">
    <location>
        <begin position="120"/>
        <end position="138"/>
    </location>
</feature>
<evidence type="ECO:0000256" key="6">
    <source>
        <dbReference type="SAM" id="Phobius"/>
    </source>
</evidence>
<dbReference type="Pfam" id="PF03631">
    <property type="entry name" value="Virul_fac_BrkB"/>
    <property type="match status" value="1"/>
</dbReference>
<comment type="subcellular location">
    <subcellularLocation>
        <location evidence="1">Cell membrane</location>
        <topology evidence="1">Multi-pass membrane protein</topology>
    </subcellularLocation>
</comment>
<dbReference type="PANTHER" id="PTHR30213:SF0">
    <property type="entry name" value="UPF0761 MEMBRANE PROTEIN YIHY"/>
    <property type="match status" value="1"/>
</dbReference>
<dbReference type="InterPro" id="IPR017039">
    <property type="entry name" value="Virul_fac_BrkB"/>
</dbReference>
<keyword evidence="3 6" id="KW-0812">Transmembrane</keyword>
<sequence>MEYFNNLLARGEHFVTRSIVHARREDTPAPWFVIRLLRTLLFATRDFQNRQGSLQASALTFYTLLSLVPLAAMAFGIAKGFGLEQLLEKELLRNFAAQQEVVLQVIAFARNMLDNTKGGLIAGIGVIILFWSVIKVLGRIEQNFNRIWAVPSRSMSRRLSDYLAIMLIAPLLLILSGSATVFIASQVRAISNQVGMPGMLDPAVSLGLGFAPYLLLWALFTLLYLIMPNTRVQFAGALLAGILAGSAYQLLQVSYIAFQINVASYNAIYGSFAALPLFLIWLQLSWHIVLFGAEIAHFFPHSDTVAAEPKWRERSMAQTRLLALAICHEIVQRFHRDEPSLSEEIIASEFDMSRSETSEMINMLVHTHLLHRVQPEGDETPQLQPARDSANITIRDVLAAVDNAHANPSFTHDQPKLAAIAACLDTLRNDLDHTAATKLLRDIEPAQCQGAGSADATKKN</sequence>
<dbReference type="KEGG" id="dba:Dbac_0595"/>
<feature type="transmembrane region" description="Helical" evidence="6">
    <location>
        <begin position="159"/>
        <end position="183"/>
    </location>
</feature>
<dbReference type="AlphaFoldDB" id="C7LX46"/>
<dbReference type="EMBL" id="CP001629">
    <property type="protein sequence ID" value="ACU88719.1"/>
    <property type="molecule type" value="Genomic_DNA"/>
</dbReference>
<dbReference type="OrthoDB" id="9808671at2"/>
<dbReference type="PANTHER" id="PTHR30213">
    <property type="entry name" value="INNER MEMBRANE PROTEIN YHJD"/>
    <property type="match status" value="1"/>
</dbReference>
<evidence type="ECO:0000313" key="7">
    <source>
        <dbReference type="EMBL" id="ACU88719.1"/>
    </source>
</evidence>
<dbReference type="HOGENOM" id="CLU_032288_2_0_7"/>
<evidence type="ECO:0000313" key="8">
    <source>
        <dbReference type="Proteomes" id="UP000002216"/>
    </source>
</evidence>
<feature type="transmembrane region" description="Helical" evidence="6">
    <location>
        <begin position="232"/>
        <end position="251"/>
    </location>
</feature>
<reference evidence="7 8" key="1">
    <citation type="journal article" date="2009" name="Stand. Genomic Sci.">
        <title>Complete genome sequence of Desulfomicrobium baculatum type strain (X).</title>
        <authorList>
            <person name="Copeland A."/>
            <person name="Spring S."/>
            <person name="Goker M."/>
            <person name="Schneider S."/>
            <person name="Lapidus A."/>
            <person name="Del Rio T.G."/>
            <person name="Tice H."/>
            <person name="Cheng J.F."/>
            <person name="Chen F."/>
            <person name="Nolan M."/>
            <person name="Bruce D."/>
            <person name="Goodwin L."/>
            <person name="Pitluck S."/>
            <person name="Ivanova N."/>
            <person name="Mavrommatis K."/>
            <person name="Ovchinnikova G."/>
            <person name="Pati A."/>
            <person name="Chen A."/>
            <person name="Palaniappan K."/>
            <person name="Land M."/>
            <person name="Hauser L."/>
            <person name="Chang Y.J."/>
            <person name="Jeffries C.C."/>
            <person name="Meincke L."/>
            <person name="Sims D."/>
            <person name="Brettin T."/>
            <person name="Detter J.C."/>
            <person name="Han C."/>
            <person name="Chain P."/>
            <person name="Bristow J."/>
            <person name="Eisen J.A."/>
            <person name="Markowitz V."/>
            <person name="Hugenholtz P."/>
            <person name="Kyrpides N.C."/>
            <person name="Klenk H.P."/>
            <person name="Lucas S."/>
        </authorList>
    </citation>
    <scope>NUCLEOTIDE SEQUENCE [LARGE SCALE GENOMIC DNA]</scope>
    <source>
        <strain evidence="8">DSM 4028 / VKM B-1378 / X</strain>
    </source>
</reference>
<organism evidence="7 8">
    <name type="scientific">Desulfomicrobium baculatum (strain DSM 4028 / VKM B-1378 / X)</name>
    <name type="common">Desulfovibrio baculatus</name>
    <dbReference type="NCBI Taxonomy" id="525897"/>
    <lineage>
        <taxon>Bacteria</taxon>
        <taxon>Pseudomonadati</taxon>
        <taxon>Thermodesulfobacteriota</taxon>
        <taxon>Desulfovibrionia</taxon>
        <taxon>Desulfovibrionales</taxon>
        <taxon>Desulfomicrobiaceae</taxon>
        <taxon>Desulfomicrobium</taxon>
    </lineage>
</organism>
<keyword evidence="5 6" id="KW-0472">Membrane</keyword>
<dbReference type="STRING" id="525897.Dbac_0595"/>
<dbReference type="eggNOG" id="COG1295">
    <property type="taxonomic scope" value="Bacteria"/>
</dbReference>